<dbReference type="SUPFAM" id="SSF53383">
    <property type="entry name" value="PLP-dependent transferases"/>
    <property type="match status" value="1"/>
</dbReference>
<dbReference type="Gene3D" id="3.40.640.10">
    <property type="entry name" value="Type I PLP-dependent aspartate aminotransferase-like (Major domain)"/>
    <property type="match status" value="1"/>
</dbReference>
<evidence type="ECO:0000256" key="5">
    <source>
        <dbReference type="ARBA" id="ARBA00037974"/>
    </source>
</evidence>
<evidence type="ECO:0000256" key="2">
    <source>
        <dbReference type="ARBA" id="ARBA00012224"/>
    </source>
</evidence>
<evidence type="ECO:0000256" key="3">
    <source>
        <dbReference type="ARBA" id="ARBA00022898"/>
    </source>
</evidence>
<dbReference type="InterPro" id="IPR027619">
    <property type="entry name" value="C-S_lyase_PatB-like"/>
</dbReference>
<dbReference type="CDD" id="cd00609">
    <property type="entry name" value="AAT_like"/>
    <property type="match status" value="1"/>
</dbReference>
<proteinExistence type="inferred from homology"/>
<dbReference type="NCBIfam" id="TIGR04350">
    <property type="entry name" value="C_S_lyase_PatB"/>
    <property type="match status" value="1"/>
</dbReference>
<evidence type="ECO:0000256" key="4">
    <source>
        <dbReference type="ARBA" id="ARBA00023239"/>
    </source>
</evidence>
<sequence>MAQYNFDEILERENTDAFKLELRKFFFGTDEVLPLWVADMDFKAPPAVINAIKERAQHEIYGYTIRDSKFTGAIQNWLSSQHQWNIEESWVKFIPGVLASLVIAINEFSEEEDRVIIQTPVYPPFHSIVKENNRELVQNRLIETDGYYTIDFELLEKQASNPKAKLFVFSNPHNPVGRAWNEEELKKIADICIKHDLLIVSDEIHSDLCLFDHKHIVLANLCPELKDRIITGMAPSKTFNIAGLSTAYAVIEDNKLRTRFDKRLSAYQMYMGNLFGGVALTAAYNEGAEWLSELKTYLEGNALLVKEFINKNMPEVGFVLPEATYLLWLDFRKWNIPHADLKKAMIEIGKVGLNDGLSFGVEGDGFQRLNIGSPKAVIQEGMERILKVRNHFIK</sequence>
<dbReference type="InterPro" id="IPR015421">
    <property type="entry name" value="PyrdxlP-dep_Trfase_major"/>
</dbReference>
<name>A0AAE3M114_9BACT</name>
<dbReference type="RefSeq" id="WP_301188783.1">
    <property type="nucleotide sequence ID" value="NZ_JAPDPJ010000002.1"/>
</dbReference>
<accession>A0AAE3M114</accession>
<organism evidence="7 8">
    <name type="scientific">Plebeiibacterium sediminum</name>
    <dbReference type="NCBI Taxonomy" id="2992112"/>
    <lineage>
        <taxon>Bacteria</taxon>
        <taxon>Pseudomonadati</taxon>
        <taxon>Bacteroidota</taxon>
        <taxon>Bacteroidia</taxon>
        <taxon>Marinilabiliales</taxon>
        <taxon>Marinilabiliaceae</taxon>
        <taxon>Plebeiibacterium</taxon>
    </lineage>
</organism>
<keyword evidence="8" id="KW-1185">Reference proteome</keyword>
<dbReference type="AlphaFoldDB" id="A0AAE3M114"/>
<comment type="similarity">
    <text evidence="5">Belongs to the class-II pyridoxal-phosphate-dependent aminotransferase family. MalY/PatB cystathionine beta-lyase subfamily.</text>
</comment>
<dbReference type="InterPro" id="IPR015424">
    <property type="entry name" value="PyrdxlP-dep_Trfase"/>
</dbReference>
<feature type="domain" description="Aminotransferase class I/classII large" evidence="6">
    <location>
        <begin position="32"/>
        <end position="385"/>
    </location>
</feature>
<evidence type="ECO:0000313" key="8">
    <source>
        <dbReference type="Proteomes" id="UP001209229"/>
    </source>
</evidence>
<comment type="cofactor">
    <cofactor evidence="1">
        <name>pyridoxal 5'-phosphate</name>
        <dbReference type="ChEBI" id="CHEBI:597326"/>
    </cofactor>
</comment>
<dbReference type="EC" id="4.4.1.13" evidence="2"/>
<dbReference type="InterPro" id="IPR004839">
    <property type="entry name" value="Aminotransferase_I/II_large"/>
</dbReference>
<reference evidence="7" key="1">
    <citation type="submission" date="2022-10" db="EMBL/GenBank/DDBJ databases">
        <authorList>
            <person name="Yu W.X."/>
        </authorList>
    </citation>
    <scope>NUCLEOTIDE SEQUENCE</scope>
    <source>
        <strain evidence="7">AAT</strain>
    </source>
</reference>
<dbReference type="Gene3D" id="3.90.1150.10">
    <property type="entry name" value="Aspartate Aminotransferase, domain 1"/>
    <property type="match status" value="1"/>
</dbReference>
<dbReference type="PANTHER" id="PTHR43525">
    <property type="entry name" value="PROTEIN MALY"/>
    <property type="match status" value="1"/>
</dbReference>
<dbReference type="PANTHER" id="PTHR43525:SF1">
    <property type="entry name" value="PROTEIN MALY"/>
    <property type="match status" value="1"/>
</dbReference>
<keyword evidence="3" id="KW-0663">Pyridoxal phosphate</keyword>
<dbReference type="InterPro" id="IPR051798">
    <property type="entry name" value="Class-II_PLP-Dep_Aminotrans"/>
</dbReference>
<gene>
    <name evidence="7" type="ORF">OM075_01970</name>
</gene>
<dbReference type="GO" id="GO:0030170">
    <property type="term" value="F:pyridoxal phosphate binding"/>
    <property type="evidence" value="ECO:0007669"/>
    <property type="project" value="InterPro"/>
</dbReference>
<evidence type="ECO:0000259" key="6">
    <source>
        <dbReference type="Pfam" id="PF00155"/>
    </source>
</evidence>
<dbReference type="GO" id="GO:0047804">
    <property type="term" value="F:cysteine-S-conjugate beta-lyase activity"/>
    <property type="evidence" value="ECO:0007669"/>
    <property type="project" value="UniProtKB-EC"/>
</dbReference>
<dbReference type="InterPro" id="IPR015422">
    <property type="entry name" value="PyrdxlP-dep_Trfase_small"/>
</dbReference>
<evidence type="ECO:0000256" key="1">
    <source>
        <dbReference type="ARBA" id="ARBA00001933"/>
    </source>
</evidence>
<dbReference type="Pfam" id="PF00155">
    <property type="entry name" value="Aminotran_1_2"/>
    <property type="match status" value="1"/>
</dbReference>
<dbReference type="EMBL" id="JAPDPJ010000002">
    <property type="protein sequence ID" value="MCW3785212.1"/>
    <property type="molecule type" value="Genomic_DNA"/>
</dbReference>
<evidence type="ECO:0000313" key="7">
    <source>
        <dbReference type="EMBL" id="MCW3785212.1"/>
    </source>
</evidence>
<keyword evidence="4 7" id="KW-0456">Lyase</keyword>
<comment type="caution">
    <text evidence="7">The sequence shown here is derived from an EMBL/GenBank/DDBJ whole genome shotgun (WGS) entry which is preliminary data.</text>
</comment>
<protein>
    <recommendedName>
        <fullName evidence="2">cysteine-S-conjugate beta-lyase</fullName>
        <ecNumber evidence="2">4.4.1.13</ecNumber>
    </recommendedName>
</protein>
<dbReference type="Proteomes" id="UP001209229">
    <property type="component" value="Unassembled WGS sequence"/>
</dbReference>